<evidence type="ECO:0000313" key="4">
    <source>
        <dbReference type="Proteomes" id="UP001633002"/>
    </source>
</evidence>
<sequence length="579" mass="65504">MKSDIPKAKTEVLGIVYSVYADNDKLNVGVEDRKAKKLYRIMLDLNALDQTMILRTDQKLTMSAHGFFVHLKSNIHDWVNAIRGMREALLRKNQSESNVWKLAWACDKQQVTPDQVGTITSKHIFVAAGINWEEWVADRVISLKSKSSSKASNTSKQPKALKLSDPGSLPSTSRSEQTQGLHLTDELVRPISVVDPDDDFPDEPSQLLLGSSNRDLLGPAPKTKPKRKKTPDVDIRDNILLSEEEAIQENIDPKDDEQIKIEAEKIKKFYVMNCQEVMISIWRLTDPISDFVHRLVIQSYVLELEKLMKGSVKTPSAATVIPYILEEDAKRRFVNLNTIDDVVAHSFKEMVSQTFNTPIGNIGDVLWICCAPEDIFQKWVDVCNAWINEALKAEDATVKKILTYYAEKYKATDLTREILDSEFGLNFDAIAKLSKLKLKKPPKSSSKKGSKEPSAKRVKGDDGSTEDRTFENRLQYIWITTRGTACEKTENPWVIAPYRMNLVYDDNELPRLGQVSLVFVDLARNLQFEATKTLFETIMLTAIGMTICSPILFTFVLFPETGRAYLSGCCQIRIGWLGD</sequence>
<feature type="region of interest" description="Disordered" evidence="1">
    <location>
        <begin position="146"/>
        <end position="232"/>
    </location>
</feature>
<feature type="transmembrane region" description="Helical" evidence="2">
    <location>
        <begin position="538"/>
        <end position="558"/>
    </location>
</feature>
<evidence type="ECO:0000313" key="3">
    <source>
        <dbReference type="EMBL" id="KAL3676287.1"/>
    </source>
</evidence>
<keyword evidence="2" id="KW-0472">Membrane</keyword>
<reference evidence="3 4" key="1">
    <citation type="submission" date="2024-09" db="EMBL/GenBank/DDBJ databases">
        <title>Chromosome-scale assembly of Riccia sorocarpa.</title>
        <authorList>
            <person name="Paukszto L."/>
        </authorList>
    </citation>
    <scope>NUCLEOTIDE SEQUENCE [LARGE SCALE GENOMIC DNA]</scope>
    <source>
        <strain evidence="3">LP-2024</strain>
        <tissue evidence="3">Aerial parts of the thallus</tissue>
    </source>
</reference>
<keyword evidence="2" id="KW-0812">Transmembrane</keyword>
<evidence type="ECO:0000256" key="1">
    <source>
        <dbReference type="SAM" id="MobiDB-lite"/>
    </source>
</evidence>
<feature type="region of interest" description="Disordered" evidence="1">
    <location>
        <begin position="440"/>
        <end position="466"/>
    </location>
</feature>
<feature type="compositionally biased region" description="Low complexity" evidence="1">
    <location>
        <begin position="146"/>
        <end position="156"/>
    </location>
</feature>
<feature type="compositionally biased region" description="Polar residues" evidence="1">
    <location>
        <begin position="169"/>
        <end position="181"/>
    </location>
</feature>
<accession>A0ABD3GCJ0</accession>
<comment type="caution">
    <text evidence="3">The sequence shown here is derived from an EMBL/GenBank/DDBJ whole genome shotgun (WGS) entry which is preliminary data.</text>
</comment>
<dbReference type="AlphaFoldDB" id="A0ABD3GCJ0"/>
<evidence type="ECO:0000256" key="2">
    <source>
        <dbReference type="SAM" id="Phobius"/>
    </source>
</evidence>
<name>A0ABD3GCJ0_9MARC</name>
<protein>
    <submittedName>
        <fullName evidence="3">Uncharacterized protein</fullName>
    </submittedName>
</protein>
<organism evidence="3 4">
    <name type="scientific">Riccia sorocarpa</name>
    <dbReference type="NCBI Taxonomy" id="122646"/>
    <lineage>
        <taxon>Eukaryota</taxon>
        <taxon>Viridiplantae</taxon>
        <taxon>Streptophyta</taxon>
        <taxon>Embryophyta</taxon>
        <taxon>Marchantiophyta</taxon>
        <taxon>Marchantiopsida</taxon>
        <taxon>Marchantiidae</taxon>
        <taxon>Marchantiales</taxon>
        <taxon>Ricciaceae</taxon>
        <taxon>Riccia</taxon>
    </lineage>
</organism>
<feature type="compositionally biased region" description="Basic and acidic residues" evidence="1">
    <location>
        <begin position="449"/>
        <end position="466"/>
    </location>
</feature>
<dbReference type="EMBL" id="JBJQOH010000008">
    <property type="protein sequence ID" value="KAL3676287.1"/>
    <property type="molecule type" value="Genomic_DNA"/>
</dbReference>
<keyword evidence="4" id="KW-1185">Reference proteome</keyword>
<dbReference type="Proteomes" id="UP001633002">
    <property type="component" value="Unassembled WGS sequence"/>
</dbReference>
<keyword evidence="2" id="KW-1133">Transmembrane helix</keyword>
<proteinExistence type="predicted"/>
<gene>
    <name evidence="3" type="ORF">R1sor_026235</name>
</gene>